<dbReference type="AlphaFoldDB" id="A0A1Z5R972"/>
<dbReference type="EMBL" id="CM000766">
    <property type="protein sequence ID" value="OQU79995.1"/>
    <property type="molecule type" value="Genomic_DNA"/>
</dbReference>
<proteinExistence type="predicted"/>
<gene>
    <name evidence="2" type="ORF">SORBI_3007G064250</name>
</gene>
<feature type="region of interest" description="Disordered" evidence="1">
    <location>
        <begin position="196"/>
        <end position="218"/>
    </location>
</feature>
<evidence type="ECO:0000256" key="1">
    <source>
        <dbReference type="SAM" id="MobiDB-lite"/>
    </source>
</evidence>
<reference evidence="3" key="2">
    <citation type="journal article" date="2018" name="Plant J.">
        <title>The Sorghum bicolor reference genome: improved assembly, gene annotations, a transcriptome atlas, and signatures of genome organization.</title>
        <authorList>
            <person name="McCormick R.F."/>
            <person name="Truong S.K."/>
            <person name="Sreedasyam A."/>
            <person name="Jenkins J."/>
            <person name="Shu S."/>
            <person name="Sims D."/>
            <person name="Kennedy M."/>
            <person name="Amirebrahimi M."/>
            <person name="Weers B.D."/>
            <person name="McKinley B."/>
            <person name="Mattison A."/>
            <person name="Morishige D.T."/>
            <person name="Grimwood J."/>
            <person name="Schmutz J."/>
            <person name="Mullet J.E."/>
        </authorList>
    </citation>
    <scope>NUCLEOTIDE SEQUENCE [LARGE SCALE GENOMIC DNA]</scope>
    <source>
        <strain evidence="3">cv. BTx623</strain>
    </source>
</reference>
<feature type="compositionally biased region" description="Basic residues" evidence="1">
    <location>
        <begin position="83"/>
        <end position="101"/>
    </location>
</feature>
<protein>
    <submittedName>
        <fullName evidence="2">Uncharacterized protein</fullName>
    </submittedName>
</protein>
<keyword evidence="3" id="KW-1185">Reference proteome</keyword>
<evidence type="ECO:0000313" key="3">
    <source>
        <dbReference type="Proteomes" id="UP000000768"/>
    </source>
</evidence>
<dbReference type="InParanoid" id="A0A1Z5R972"/>
<feature type="compositionally biased region" description="Basic and acidic residues" evidence="1">
    <location>
        <begin position="47"/>
        <end position="56"/>
    </location>
</feature>
<dbReference type="Gramene" id="OQU79995">
    <property type="protein sequence ID" value="OQU79995"/>
    <property type="gene ID" value="SORBI_3007G064250"/>
</dbReference>
<evidence type="ECO:0000313" key="2">
    <source>
        <dbReference type="EMBL" id="OQU79995.1"/>
    </source>
</evidence>
<accession>A0A1Z5R972</accession>
<organism evidence="2 3">
    <name type="scientific">Sorghum bicolor</name>
    <name type="common">Sorghum</name>
    <name type="synonym">Sorghum vulgare</name>
    <dbReference type="NCBI Taxonomy" id="4558"/>
    <lineage>
        <taxon>Eukaryota</taxon>
        <taxon>Viridiplantae</taxon>
        <taxon>Streptophyta</taxon>
        <taxon>Embryophyta</taxon>
        <taxon>Tracheophyta</taxon>
        <taxon>Spermatophyta</taxon>
        <taxon>Magnoliopsida</taxon>
        <taxon>Liliopsida</taxon>
        <taxon>Poales</taxon>
        <taxon>Poaceae</taxon>
        <taxon>PACMAD clade</taxon>
        <taxon>Panicoideae</taxon>
        <taxon>Andropogonodae</taxon>
        <taxon>Andropogoneae</taxon>
        <taxon>Sorghinae</taxon>
        <taxon>Sorghum</taxon>
    </lineage>
</organism>
<feature type="region of interest" description="Disordered" evidence="1">
    <location>
        <begin position="27"/>
        <end position="156"/>
    </location>
</feature>
<sequence>MTDSVRACGEELGDAGGVEAVLRADQTQATGCRGRSDSSKIYKKQNVRRDDQETRNRSRSRSFCEGYVRGGLTDDNDGDGAKRSRVRCPGKSRRRRWRRRVPVGTTGSRGGGGGRMPRRRRSDAEAEAEAAADCCGGGGGSVERRKKPRDLASRDASARETFPVEWIVYFFLVEIAGKRAAILVLSSTLQATNHCRRRSRGSGNMDHGSEVARPTTTVESTDVAMAGAVQGGLQAHMSASTFHGHLGAAASPRRASFEPTAAFARHVRAGGAGRGEVPVAVLFHREPAPGGEVFVGQLTDGVFAQQTVPGHRARRRRNGGRAPASSSPPVRRNRCLLLGCQWARRRRPELAGSCVSPLRDAFGRSVSDYSARASCVVTLSDDECSEAAKTWM</sequence>
<name>A0A1Z5R972_SORBI</name>
<feature type="region of interest" description="Disordered" evidence="1">
    <location>
        <begin position="308"/>
        <end position="330"/>
    </location>
</feature>
<reference evidence="2 3" key="1">
    <citation type="journal article" date="2009" name="Nature">
        <title>The Sorghum bicolor genome and the diversification of grasses.</title>
        <authorList>
            <person name="Paterson A.H."/>
            <person name="Bowers J.E."/>
            <person name="Bruggmann R."/>
            <person name="Dubchak I."/>
            <person name="Grimwood J."/>
            <person name="Gundlach H."/>
            <person name="Haberer G."/>
            <person name="Hellsten U."/>
            <person name="Mitros T."/>
            <person name="Poliakov A."/>
            <person name="Schmutz J."/>
            <person name="Spannagl M."/>
            <person name="Tang H."/>
            <person name="Wang X."/>
            <person name="Wicker T."/>
            <person name="Bharti A.K."/>
            <person name="Chapman J."/>
            <person name="Feltus F.A."/>
            <person name="Gowik U."/>
            <person name="Grigoriev I.V."/>
            <person name="Lyons E."/>
            <person name="Maher C.A."/>
            <person name="Martis M."/>
            <person name="Narechania A."/>
            <person name="Otillar R.P."/>
            <person name="Penning B.W."/>
            <person name="Salamov A.A."/>
            <person name="Wang Y."/>
            <person name="Zhang L."/>
            <person name="Carpita N.C."/>
            <person name="Freeling M."/>
            <person name="Gingle A.R."/>
            <person name="Hash C.T."/>
            <person name="Keller B."/>
            <person name="Klein P."/>
            <person name="Kresovich S."/>
            <person name="McCann M.C."/>
            <person name="Ming R."/>
            <person name="Peterson D.G."/>
            <person name="Mehboob-ur-Rahman"/>
            <person name="Ware D."/>
            <person name="Westhoff P."/>
            <person name="Mayer K.F."/>
            <person name="Messing J."/>
            <person name="Rokhsar D.S."/>
        </authorList>
    </citation>
    <scope>NUCLEOTIDE SEQUENCE [LARGE SCALE GENOMIC DNA]</scope>
    <source>
        <strain evidence="3">cv. BTx623</strain>
    </source>
</reference>
<dbReference type="Proteomes" id="UP000000768">
    <property type="component" value="Chromosome 7"/>
</dbReference>